<feature type="transmembrane region" description="Helical" evidence="1">
    <location>
        <begin position="12"/>
        <end position="32"/>
    </location>
</feature>
<dbReference type="RefSeq" id="WP_126594426.1">
    <property type="nucleotide sequence ID" value="NZ_BIFQ01000001.1"/>
</dbReference>
<proteinExistence type="predicted"/>
<keyword evidence="1" id="KW-1133">Transmembrane helix</keyword>
<gene>
    <name evidence="2" type="ORF">KDAU_04470</name>
</gene>
<keyword evidence="3" id="KW-1185">Reference proteome</keyword>
<name>A0A401Z8H8_9CHLR</name>
<evidence type="ECO:0000256" key="1">
    <source>
        <dbReference type="SAM" id="Phobius"/>
    </source>
</evidence>
<evidence type="ECO:0000313" key="2">
    <source>
        <dbReference type="EMBL" id="GCE03118.1"/>
    </source>
</evidence>
<comment type="caution">
    <text evidence="2">The sequence shown here is derived from an EMBL/GenBank/DDBJ whole genome shotgun (WGS) entry which is preliminary data.</text>
</comment>
<keyword evidence="1" id="KW-0812">Transmembrane</keyword>
<dbReference type="OrthoDB" id="160341at2"/>
<dbReference type="EMBL" id="BIFQ01000001">
    <property type="protein sequence ID" value="GCE03118.1"/>
    <property type="molecule type" value="Genomic_DNA"/>
</dbReference>
<reference evidence="3" key="1">
    <citation type="submission" date="2018-12" db="EMBL/GenBank/DDBJ databases">
        <title>Tengunoibacter tsumagoiensis gen. nov., sp. nov., Dictyobacter kobayashii sp. nov., D. alpinus sp. nov., and D. joshuensis sp. nov. and description of Dictyobacteraceae fam. nov. within the order Ktedonobacterales isolated from Tengu-no-mugimeshi.</title>
        <authorList>
            <person name="Wang C.M."/>
            <person name="Zheng Y."/>
            <person name="Sakai Y."/>
            <person name="Toyoda A."/>
            <person name="Minakuchi Y."/>
            <person name="Abe K."/>
            <person name="Yokota A."/>
            <person name="Yabe S."/>
        </authorList>
    </citation>
    <scope>NUCLEOTIDE SEQUENCE [LARGE SCALE GENOMIC DNA]</scope>
    <source>
        <strain evidence="3">S-27</strain>
    </source>
</reference>
<accession>A0A401Z8H8</accession>
<organism evidence="2 3">
    <name type="scientific">Dictyobacter aurantiacus</name>
    <dbReference type="NCBI Taxonomy" id="1936993"/>
    <lineage>
        <taxon>Bacteria</taxon>
        <taxon>Bacillati</taxon>
        <taxon>Chloroflexota</taxon>
        <taxon>Ktedonobacteria</taxon>
        <taxon>Ktedonobacterales</taxon>
        <taxon>Dictyobacteraceae</taxon>
        <taxon>Dictyobacter</taxon>
    </lineage>
</organism>
<evidence type="ECO:0000313" key="3">
    <source>
        <dbReference type="Proteomes" id="UP000287224"/>
    </source>
</evidence>
<sequence>MEQPAKKRRLISPRMGTILGIIVIAIAVYGVLRSGPHEVEHDSLFAPPPTPTVVVTNPVASTDLHQKYTYNGVNITFTKAELASKFSDDFKPGGTYVVRVSLNTTNNNSDTIGVDYVSLTRLILPSGQSVKGKVASINAAVYPGKPQSGYIDFPVNDKIDLSQLKLQFDKTVLS</sequence>
<evidence type="ECO:0008006" key="4">
    <source>
        <dbReference type="Google" id="ProtNLM"/>
    </source>
</evidence>
<dbReference type="AlphaFoldDB" id="A0A401Z8H8"/>
<keyword evidence="1" id="KW-0472">Membrane</keyword>
<protein>
    <recommendedName>
        <fullName evidence="4">DUF4352 domain-containing protein</fullName>
    </recommendedName>
</protein>
<dbReference type="Proteomes" id="UP000287224">
    <property type="component" value="Unassembled WGS sequence"/>
</dbReference>